<feature type="region of interest" description="Disordered" evidence="1">
    <location>
        <begin position="146"/>
        <end position="181"/>
    </location>
</feature>
<dbReference type="EMBL" id="MKQP01000064">
    <property type="protein sequence ID" value="OMD22753.1"/>
    <property type="molecule type" value="Genomic_DNA"/>
</dbReference>
<sequence length="759" mass="83719">MNKNKKIRMFSILLVICLLFSPNLMHSAQAADVKSGSVSIPITTGLTGSGNAAKTFYLDPPSGVNIAAIKAGTIKYSGNNSLVGAISVENGKIKLTLKGNEKVETFKVTGANGDNPTKVFKTTPGNSIWRYADGRRWQINDYNQDRGVNTSKNVNATDYATPSDVPPKTTVTTKSDPVSPSQATWFRDSTNTVPYSNIIQSSIKMIPMELEGDKGEVGQKNGKFIITYQVPSSQYLPETPSDSFDKGAWVIGRLYYITLPYYFTGEAKMTSYSYAGTVNFDYALPDQVTLNASATLIQPNPNPTKMTGEKVAVKINVKGELLSYTDAQNISEWVFYAREKEKTDSSMKKEYSKVLTTNKDFDFEIPATKLNGKNDYKQDYVLKVVVRFKNPVITKTGPISSLEVGLETSAGVYKKDPPDDLFPPPPNPPAKPEGKPPIARISAPKYIKAGADMLVNGSGSSDPDGYITDYAWGTQGAQGGIGNTSRGYVWYTREDVGQTFPIALTVVDNDGQIGSTSTEVTVIEPIPSAIIDITGTLKQNRLTTLTNRSQSPTRFPLVPSKTQVTISAISGGTNSDIKFSGTLAEFESKDVLFKKPGKYKATIHVENTIGYAASSEITFDIVPDEVPFAYFSIPSKVYRDPSNGNKAVISIDDMSFSKDKDPLVRRIWEYRYDSNNNGTFADESWIMFNEENRTRLNLELYEVGKYEIRLTVLEEFGQPTIEQFVTEADRRSISSESTQNLIERIVEVENRAPEVDWDL</sequence>
<evidence type="ECO:0000256" key="2">
    <source>
        <dbReference type="SAM" id="SignalP"/>
    </source>
</evidence>
<gene>
    <name evidence="3" type="ORF">BJP51_31410</name>
</gene>
<evidence type="ECO:0000313" key="3">
    <source>
        <dbReference type="EMBL" id="OMD22753.1"/>
    </source>
</evidence>
<reference evidence="3 4" key="1">
    <citation type="submission" date="2016-10" db="EMBL/GenBank/DDBJ databases">
        <title>Paenibacillus species isolates.</title>
        <authorList>
            <person name="Beno S.M."/>
        </authorList>
    </citation>
    <scope>NUCLEOTIDE SEQUENCE [LARGE SCALE GENOMIC DNA]</scope>
    <source>
        <strain evidence="3 4">FSL H7-0604</strain>
    </source>
</reference>
<dbReference type="InterPro" id="IPR035986">
    <property type="entry name" value="PKD_dom_sf"/>
</dbReference>
<dbReference type="Proteomes" id="UP000187465">
    <property type="component" value="Unassembled WGS sequence"/>
</dbReference>
<feature type="compositionally biased region" description="Pro residues" evidence="1">
    <location>
        <begin position="420"/>
        <end position="431"/>
    </location>
</feature>
<dbReference type="RefSeq" id="WP_076179783.1">
    <property type="nucleotide sequence ID" value="NZ_MKQP01000064.1"/>
</dbReference>
<feature type="signal peptide" evidence="2">
    <location>
        <begin position="1"/>
        <end position="30"/>
    </location>
</feature>
<evidence type="ECO:0000313" key="4">
    <source>
        <dbReference type="Proteomes" id="UP000187465"/>
    </source>
</evidence>
<keyword evidence="2" id="KW-0732">Signal</keyword>
<dbReference type="InterPro" id="IPR013783">
    <property type="entry name" value="Ig-like_fold"/>
</dbReference>
<protein>
    <recommendedName>
        <fullName evidence="5">PKD domain-containing protein</fullName>
    </recommendedName>
</protein>
<name>A0A1R0WWJ2_9BACL</name>
<feature type="chain" id="PRO_5012096388" description="PKD domain-containing protein" evidence="2">
    <location>
        <begin position="31"/>
        <end position="759"/>
    </location>
</feature>
<proteinExistence type="predicted"/>
<comment type="caution">
    <text evidence="3">The sequence shown here is derived from an EMBL/GenBank/DDBJ whole genome shotgun (WGS) entry which is preliminary data.</text>
</comment>
<dbReference type="Gene3D" id="2.60.40.10">
    <property type="entry name" value="Immunoglobulins"/>
    <property type="match status" value="1"/>
</dbReference>
<evidence type="ECO:0008006" key="5">
    <source>
        <dbReference type="Google" id="ProtNLM"/>
    </source>
</evidence>
<organism evidence="3 4">
    <name type="scientific">Paenibacillus odorifer</name>
    <dbReference type="NCBI Taxonomy" id="189426"/>
    <lineage>
        <taxon>Bacteria</taxon>
        <taxon>Bacillati</taxon>
        <taxon>Bacillota</taxon>
        <taxon>Bacilli</taxon>
        <taxon>Bacillales</taxon>
        <taxon>Paenibacillaceae</taxon>
        <taxon>Paenibacillus</taxon>
    </lineage>
</organism>
<feature type="region of interest" description="Disordered" evidence="1">
    <location>
        <begin position="413"/>
        <end position="438"/>
    </location>
</feature>
<accession>A0A1R0WWJ2</accession>
<dbReference type="SUPFAM" id="SSF49299">
    <property type="entry name" value="PKD domain"/>
    <property type="match status" value="1"/>
</dbReference>
<feature type="compositionally biased region" description="Polar residues" evidence="1">
    <location>
        <begin position="146"/>
        <end position="160"/>
    </location>
</feature>
<dbReference type="AlphaFoldDB" id="A0A1R0WWJ2"/>
<evidence type="ECO:0000256" key="1">
    <source>
        <dbReference type="SAM" id="MobiDB-lite"/>
    </source>
</evidence>
<feature type="compositionally biased region" description="Polar residues" evidence="1">
    <location>
        <begin position="169"/>
        <end position="181"/>
    </location>
</feature>